<evidence type="ECO:0000313" key="3">
    <source>
        <dbReference type="Proteomes" id="UP000244855"/>
    </source>
</evidence>
<dbReference type="EMBL" id="KZ805334">
    <property type="protein sequence ID" value="PVI03183.1"/>
    <property type="molecule type" value="Genomic_DNA"/>
</dbReference>
<evidence type="ECO:0000256" key="1">
    <source>
        <dbReference type="SAM" id="MobiDB-lite"/>
    </source>
</evidence>
<sequence>MAHSASAAPSANRAIDLTNESTPEYQVPDMAASISSDVPSDFDDIVPTDGDDGDDSASTTSSSSSEASDGATRSSSAIDLKEPKLSFSRLIKGLDRTYTGIKEAFKDDKPRLKSLTAAVRRTMKKAVSAQLDPTSEVRPSRIKHEIVEEIQSIHDRHSAIATISEVAQKSHDAHFGQHFGGYDAAYNVEEEIKKELALIKRKKRTVEKSARGVKKPSAPRKQRKAASPPASRPMTTRAASRREASVAAAAAAASQPALASAPSQSPPPVAPAPAVEEAAPTGTKRKREGGASQASKRPKTALPAEGVYPFADIPSVGTLFHMTTAEVFMAGVEYAVDNAAGTSTEVNERLRAFVREKLGETL</sequence>
<name>A0A2V1DXV4_9PLEO</name>
<reference evidence="2 3" key="1">
    <citation type="journal article" date="2018" name="Sci. Rep.">
        <title>Comparative genomics provides insights into the lifestyle and reveals functional heterogeneity of dark septate endophytic fungi.</title>
        <authorList>
            <person name="Knapp D.G."/>
            <person name="Nemeth J.B."/>
            <person name="Barry K."/>
            <person name="Hainaut M."/>
            <person name="Henrissat B."/>
            <person name="Johnson J."/>
            <person name="Kuo A."/>
            <person name="Lim J.H.P."/>
            <person name="Lipzen A."/>
            <person name="Nolan M."/>
            <person name="Ohm R.A."/>
            <person name="Tamas L."/>
            <person name="Grigoriev I.V."/>
            <person name="Spatafora J.W."/>
            <person name="Nagy L.G."/>
            <person name="Kovacs G.M."/>
        </authorList>
    </citation>
    <scope>NUCLEOTIDE SEQUENCE [LARGE SCALE GENOMIC DNA]</scope>
    <source>
        <strain evidence="2 3">DSE2036</strain>
    </source>
</reference>
<organism evidence="2 3">
    <name type="scientific">Periconia macrospinosa</name>
    <dbReference type="NCBI Taxonomy" id="97972"/>
    <lineage>
        <taxon>Eukaryota</taxon>
        <taxon>Fungi</taxon>
        <taxon>Dikarya</taxon>
        <taxon>Ascomycota</taxon>
        <taxon>Pezizomycotina</taxon>
        <taxon>Dothideomycetes</taxon>
        <taxon>Pleosporomycetidae</taxon>
        <taxon>Pleosporales</taxon>
        <taxon>Massarineae</taxon>
        <taxon>Periconiaceae</taxon>
        <taxon>Periconia</taxon>
    </lineage>
</organism>
<feature type="region of interest" description="Disordered" evidence="1">
    <location>
        <begin position="202"/>
        <end position="300"/>
    </location>
</feature>
<feature type="region of interest" description="Disordered" evidence="1">
    <location>
        <begin position="1"/>
        <end position="78"/>
    </location>
</feature>
<keyword evidence="3" id="KW-1185">Reference proteome</keyword>
<proteinExistence type="predicted"/>
<dbReference type="OrthoDB" id="10602726at2759"/>
<gene>
    <name evidence="2" type="ORF">DM02DRAFT_626053</name>
</gene>
<feature type="compositionally biased region" description="Low complexity" evidence="1">
    <location>
        <begin position="245"/>
        <end position="263"/>
    </location>
</feature>
<protein>
    <submittedName>
        <fullName evidence="2">Uncharacterized protein</fullName>
    </submittedName>
</protein>
<dbReference type="Proteomes" id="UP000244855">
    <property type="component" value="Unassembled WGS sequence"/>
</dbReference>
<evidence type="ECO:0000313" key="2">
    <source>
        <dbReference type="EMBL" id="PVI03183.1"/>
    </source>
</evidence>
<feature type="compositionally biased region" description="Basic residues" evidence="1">
    <location>
        <begin position="202"/>
        <end position="224"/>
    </location>
</feature>
<dbReference type="AlphaFoldDB" id="A0A2V1DXV4"/>
<feature type="compositionally biased region" description="Low complexity" evidence="1">
    <location>
        <begin position="56"/>
        <end position="76"/>
    </location>
</feature>
<feature type="compositionally biased region" description="Acidic residues" evidence="1">
    <location>
        <begin position="40"/>
        <end position="55"/>
    </location>
</feature>
<accession>A0A2V1DXV4</accession>